<reference evidence="2" key="1">
    <citation type="submission" date="2019-10" db="EMBL/GenBank/DDBJ databases">
        <authorList>
            <consortium name="DOE Joint Genome Institute"/>
            <person name="Kuo A."/>
            <person name="Miyauchi S."/>
            <person name="Kiss E."/>
            <person name="Drula E."/>
            <person name="Kohler A."/>
            <person name="Sanchez-Garcia M."/>
            <person name="Andreopoulos B."/>
            <person name="Barry K.W."/>
            <person name="Bonito G."/>
            <person name="Buee M."/>
            <person name="Carver A."/>
            <person name="Chen C."/>
            <person name="Cichocki N."/>
            <person name="Clum A."/>
            <person name="Culley D."/>
            <person name="Crous P.W."/>
            <person name="Fauchery L."/>
            <person name="Girlanda M."/>
            <person name="Hayes R."/>
            <person name="Keri Z."/>
            <person name="LaButti K."/>
            <person name="Lipzen A."/>
            <person name="Lombard V."/>
            <person name="Magnuson J."/>
            <person name="Maillard F."/>
            <person name="Morin E."/>
            <person name="Murat C."/>
            <person name="Nolan M."/>
            <person name="Ohm R."/>
            <person name="Pangilinan J."/>
            <person name="Pereira M."/>
            <person name="Perotto S."/>
            <person name="Peter M."/>
            <person name="Riley R."/>
            <person name="Sitrit Y."/>
            <person name="Stielow B."/>
            <person name="Szollosi G."/>
            <person name="Zifcakova L."/>
            <person name="Stursova M."/>
            <person name="Spatafora J.W."/>
            <person name="Tedersoo L."/>
            <person name="Vaario L.-M."/>
            <person name="Yamada A."/>
            <person name="Yan M."/>
            <person name="Wang P."/>
            <person name="Xu J."/>
            <person name="Bruns T."/>
            <person name="Baldrian P."/>
            <person name="Vilgalys R."/>
            <person name="Henrissat B."/>
            <person name="Grigoriev I.V."/>
            <person name="Hibbett D."/>
            <person name="Nagy L.G."/>
            <person name="Martin F.M."/>
        </authorList>
    </citation>
    <scope>NUCLEOTIDE SEQUENCE</scope>
    <source>
        <strain evidence="2">Prilba</strain>
    </source>
</reference>
<accession>A0A9P5MQH2</accession>
<name>A0A9P5MQH2_9AGAM</name>
<feature type="compositionally biased region" description="Low complexity" evidence="1">
    <location>
        <begin position="88"/>
        <end position="106"/>
    </location>
</feature>
<feature type="region of interest" description="Disordered" evidence="1">
    <location>
        <begin position="38"/>
        <end position="109"/>
    </location>
</feature>
<evidence type="ECO:0000313" key="2">
    <source>
        <dbReference type="EMBL" id="KAF8469237.1"/>
    </source>
</evidence>
<feature type="region of interest" description="Disordered" evidence="1">
    <location>
        <begin position="174"/>
        <end position="205"/>
    </location>
</feature>
<evidence type="ECO:0000313" key="3">
    <source>
        <dbReference type="Proteomes" id="UP000759537"/>
    </source>
</evidence>
<dbReference type="OrthoDB" id="3270371at2759"/>
<organism evidence="2 3">
    <name type="scientific">Russula ochroleuca</name>
    <dbReference type="NCBI Taxonomy" id="152965"/>
    <lineage>
        <taxon>Eukaryota</taxon>
        <taxon>Fungi</taxon>
        <taxon>Dikarya</taxon>
        <taxon>Basidiomycota</taxon>
        <taxon>Agaricomycotina</taxon>
        <taxon>Agaricomycetes</taxon>
        <taxon>Russulales</taxon>
        <taxon>Russulaceae</taxon>
        <taxon>Russula</taxon>
    </lineage>
</organism>
<sequence>MATLVAHSSVDSSSHLFAPHRDTFAAFHQYHGSAGSHRNPFKAFAPHHHSGANPRSTAASWRHSEPQTVARAPAPVDTPSPKCRRSGPSHSRTPSTSSEASSISWRSHVHSPAVTRLDVTEEPRGTDLKASPPLVYSIGELIQLSASPLVGISKESQDIVDDLVAHHVWRRSAKSGTLKMGRGRNNLGTSKPRSLHTSTDSEHSD</sequence>
<keyword evidence="3" id="KW-1185">Reference proteome</keyword>
<dbReference type="AlphaFoldDB" id="A0A9P5MQH2"/>
<feature type="compositionally biased region" description="Polar residues" evidence="1">
    <location>
        <begin position="186"/>
        <end position="198"/>
    </location>
</feature>
<proteinExistence type="predicted"/>
<evidence type="ECO:0000256" key="1">
    <source>
        <dbReference type="SAM" id="MobiDB-lite"/>
    </source>
</evidence>
<protein>
    <submittedName>
        <fullName evidence="2">Uncharacterized protein</fullName>
    </submittedName>
</protein>
<reference evidence="2" key="2">
    <citation type="journal article" date="2020" name="Nat. Commun.">
        <title>Large-scale genome sequencing of mycorrhizal fungi provides insights into the early evolution of symbiotic traits.</title>
        <authorList>
            <person name="Miyauchi S."/>
            <person name="Kiss E."/>
            <person name="Kuo A."/>
            <person name="Drula E."/>
            <person name="Kohler A."/>
            <person name="Sanchez-Garcia M."/>
            <person name="Morin E."/>
            <person name="Andreopoulos B."/>
            <person name="Barry K.W."/>
            <person name="Bonito G."/>
            <person name="Buee M."/>
            <person name="Carver A."/>
            <person name="Chen C."/>
            <person name="Cichocki N."/>
            <person name="Clum A."/>
            <person name="Culley D."/>
            <person name="Crous P.W."/>
            <person name="Fauchery L."/>
            <person name="Girlanda M."/>
            <person name="Hayes R.D."/>
            <person name="Keri Z."/>
            <person name="LaButti K."/>
            <person name="Lipzen A."/>
            <person name="Lombard V."/>
            <person name="Magnuson J."/>
            <person name="Maillard F."/>
            <person name="Murat C."/>
            <person name="Nolan M."/>
            <person name="Ohm R.A."/>
            <person name="Pangilinan J."/>
            <person name="Pereira M.F."/>
            <person name="Perotto S."/>
            <person name="Peter M."/>
            <person name="Pfister S."/>
            <person name="Riley R."/>
            <person name="Sitrit Y."/>
            <person name="Stielow J.B."/>
            <person name="Szollosi G."/>
            <person name="Zifcakova L."/>
            <person name="Stursova M."/>
            <person name="Spatafora J.W."/>
            <person name="Tedersoo L."/>
            <person name="Vaario L.M."/>
            <person name="Yamada A."/>
            <person name="Yan M."/>
            <person name="Wang P."/>
            <person name="Xu J."/>
            <person name="Bruns T."/>
            <person name="Baldrian P."/>
            <person name="Vilgalys R."/>
            <person name="Dunand C."/>
            <person name="Henrissat B."/>
            <person name="Grigoriev I.V."/>
            <person name="Hibbett D."/>
            <person name="Nagy L.G."/>
            <person name="Martin F.M."/>
        </authorList>
    </citation>
    <scope>NUCLEOTIDE SEQUENCE</scope>
    <source>
        <strain evidence="2">Prilba</strain>
    </source>
</reference>
<comment type="caution">
    <text evidence="2">The sequence shown here is derived from an EMBL/GenBank/DDBJ whole genome shotgun (WGS) entry which is preliminary data.</text>
</comment>
<gene>
    <name evidence="2" type="ORF">DFH94DRAFT_697375</name>
</gene>
<dbReference type="EMBL" id="WHVB01000029">
    <property type="protein sequence ID" value="KAF8469237.1"/>
    <property type="molecule type" value="Genomic_DNA"/>
</dbReference>
<dbReference type="Proteomes" id="UP000759537">
    <property type="component" value="Unassembled WGS sequence"/>
</dbReference>